<dbReference type="RefSeq" id="WP_040431917.1">
    <property type="nucleotide sequence ID" value="NZ_CAUOYC010000002.1"/>
</dbReference>
<proteinExistence type="predicted"/>
<dbReference type="AlphaFoldDB" id="A0A6H9XNP6"/>
<sequence length="178" mass="20322">MQIVNDAEELGKILRIRNRIAASQSVLSRKWISDTGVFVMAAENAVHFVDGEDDILADAFRAEASGRLIGVRNDHDITEDHAVIVEPTPEDFDLLGREFIGQFFLLFSEDERHAVLFTAAGEYKLIAGPLPFLRRVFPDLSAQKREFIEFKNEELSYPHTAWVELVLENAVRFMDWLD</sequence>
<name>A0A6H9XNP6_9CORY</name>
<dbReference type="Proteomes" id="UP000249886">
    <property type="component" value="Unassembled WGS sequence"/>
</dbReference>
<organism evidence="1 2">
    <name type="scientific">Corynebacterium matruchotii</name>
    <dbReference type="NCBI Taxonomy" id="43768"/>
    <lineage>
        <taxon>Bacteria</taxon>
        <taxon>Bacillati</taxon>
        <taxon>Actinomycetota</taxon>
        <taxon>Actinomycetes</taxon>
        <taxon>Mycobacteriales</taxon>
        <taxon>Corynebacteriaceae</taxon>
        <taxon>Corynebacterium</taxon>
    </lineage>
</organism>
<dbReference type="EMBL" id="UARK01000006">
    <property type="protein sequence ID" value="SPW28259.1"/>
    <property type="molecule type" value="Genomic_DNA"/>
</dbReference>
<protein>
    <submittedName>
        <fullName evidence="1">Uncharacterized protein</fullName>
    </submittedName>
</protein>
<gene>
    <name evidence="1" type="ORF">NCTC10254_01251</name>
</gene>
<reference evidence="1 2" key="1">
    <citation type="submission" date="2018-06" db="EMBL/GenBank/DDBJ databases">
        <authorList>
            <consortium name="Pathogen Informatics"/>
            <person name="Doyle S."/>
        </authorList>
    </citation>
    <scope>NUCLEOTIDE SEQUENCE [LARGE SCALE GENOMIC DNA]</scope>
    <source>
        <strain evidence="1 2">NCTC10254</strain>
    </source>
</reference>
<dbReference type="GeneID" id="84574375"/>
<comment type="caution">
    <text evidence="1">The sequence shown here is derived from an EMBL/GenBank/DDBJ whole genome shotgun (WGS) entry which is preliminary data.</text>
</comment>
<accession>A0A6H9XNP6</accession>
<evidence type="ECO:0000313" key="1">
    <source>
        <dbReference type="EMBL" id="SPW28259.1"/>
    </source>
</evidence>
<evidence type="ECO:0000313" key="2">
    <source>
        <dbReference type="Proteomes" id="UP000249886"/>
    </source>
</evidence>